<keyword evidence="7 8" id="KW-0560">Oxidoreductase</keyword>
<comment type="similarity">
    <text evidence="8">Belongs to the MQO family.</text>
</comment>
<dbReference type="GO" id="GO:0047545">
    <property type="term" value="F:(S)-2-hydroxyglutarate dehydrogenase activity"/>
    <property type="evidence" value="ECO:0007669"/>
    <property type="project" value="TreeGrafter"/>
</dbReference>
<dbReference type="Gene3D" id="3.30.9.10">
    <property type="entry name" value="D-Amino Acid Oxidase, subunit A, domain 2"/>
    <property type="match status" value="1"/>
</dbReference>
<dbReference type="NCBIfam" id="NF003611">
    <property type="entry name" value="PRK05257.3-2"/>
    <property type="match status" value="1"/>
</dbReference>
<comment type="catalytic activity">
    <reaction evidence="1 8">
        <text>(S)-malate + a quinone = a quinol + oxaloacetate</text>
        <dbReference type="Rhea" id="RHEA:46012"/>
        <dbReference type="ChEBI" id="CHEBI:15589"/>
        <dbReference type="ChEBI" id="CHEBI:16452"/>
        <dbReference type="ChEBI" id="CHEBI:24646"/>
        <dbReference type="ChEBI" id="CHEBI:132124"/>
        <dbReference type="EC" id="1.1.5.4"/>
    </reaction>
</comment>
<evidence type="ECO:0000256" key="1">
    <source>
        <dbReference type="ARBA" id="ARBA00001139"/>
    </source>
</evidence>
<accession>A0A379LXC6</accession>
<evidence type="ECO:0000256" key="7">
    <source>
        <dbReference type="ARBA" id="ARBA00023002"/>
    </source>
</evidence>
<dbReference type="EMBL" id="UGVI01000001">
    <property type="protein sequence ID" value="SUE13988.1"/>
    <property type="molecule type" value="Genomic_DNA"/>
</dbReference>
<dbReference type="NCBIfam" id="TIGR01320">
    <property type="entry name" value="mal_quin_oxido"/>
    <property type="match status" value="1"/>
</dbReference>
<dbReference type="GO" id="GO:0008924">
    <property type="term" value="F:L-malate dehydrogenase (quinone) activity"/>
    <property type="evidence" value="ECO:0007669"/>
    <property type="project" value="UniProtKB-UniRule"/>
</dbReference>
<evidence type="ECO:0000256" key="4">
    <source>
        <dbReference type="ARBA" id="ARBA00022532"/>
    </source>
</evidence>
<dbReference type="Proteomes" id="UP000254569">
    <property type="component" value="Unassembled WGS sequence"/>
</dbReference>
<keyword evidence="5 8" id="KW-0285">Flavoprotein</keyword>
<gene>
    <name evidence="10" type="primary">mqo_2</name>
    <name evidence="8" type="synonym">mqo</name>
    <name evidence="10" type="ORF">NCTC13296_00821</name>
</gene>
<keyword evidence="4 8" id="KW-0816">Tricarboxylic acid cycle</keyword>
<dbReference type="PANTHER" id="PTHR43104">
    <property type="entry name" value="L-2-HYDROXYGLUTARATE DEHYDROGENASE, MITOCHONDRIAL"/>
    <property type="match status" value="1"/>
</dbReference>
<dbReference type="EC" id="1.1.5.4" evidence="8"/>
<evidence type="ECO:0000256" key="3">
    <source>
        <dbReference type="ARBA" id="ARBA00005012"/>
    </source>
</evidence>
<evidence type="ECO:0000313" key="11">
    <source>
        <dbReference type="Proteomes" id="UP000254569"/>
    </source>
</evidence>
<dbReference type="HAMAP" id="MF_00212">
    <property type="entry name" value="MQO"/>
    <property type="match status" value="1"/>
</dbReference>
<organism evidence="10 11">
    <name type="scientific">Rhodococcus gordoniae</name>
    <dbReference type="NCBI Taxonomy" id="223392"/>
    <lineage>
        <taxon>Bacteria</taxon>
        <taxon>Bacillati</taxon>
        <taxon>Actinomycetota</taxon>
        <taxon>Actinomycetes</taxon>
        <taxon>Mycobacteriales</taxon>
        <taxon>Nocardiaceae</taxon>
        <taxon>Rhodococcus</taxon>
    </lineage>
</organism>
<comment type="pathway">
    <text evidence="3 8">Carbohydrate metabolism; tricarboxylic acid cycle; oxaloacetate from (S)-malate (quinone route): step 1/1.</text>
</comment>
<dbReference type="NCBIfam" id="NF003606">
    <property type="entry name" value="PRK05257.2-1"/>
    <property type="match status" value="1"/>
</dbReference>
<dbReference type="AlphaFoldDB" id="A0A379LXC6"/>
<sequence>MSRRHSAEGTQYDDPEYDAVLIGAGIMSATLGALLARLEPDRSILVLERLDEVAMESSAPWNNAGTGHAGLCELNYMPDPTDSTRAEEIGRQFRISRQFWDSLDEPDEAPATFVNATPHMDVVFGERDVDYLRRRYATLQRSPLFSAMEYSEDPDTIARWAPLVMAGRTGSEPVAATRYEAGTDVDFGALTHRLLSDARRRGAEIRTGHEVTRLRRTADGRWMVSGRTKTGRFSVRSRFVFVGAGGYALKLLQKARIPEVRGFAVFPVGAQFLRTADPDVVSRHAAKVYSQADVDAPPMSVPHLDKRIVDGREWLMFGPYATFSTRLLKHGRLTDLFTTLRPHNLAPLLGVGIQNLPLVRYLIGQLLASRTRKFRQLQRFCPDVRDSEWELIDAGQRAQLVKPDRRRIGVLTFGTEVVTSADGSIAGLLGASPGASIAPTALIEVLRTCFPDHVERWRPMLERMMPDLHLDAETTSRAEPGSARATAAARNGSARKDFEER</sequence>
<dbReference type="InterPro" id="IPR036188">
    <property type="entry name" value="FAD/NAD-bd_sf"/>
</dbReference>
<reference evidence="10 11" key="1">
    <citation type="submission" date="2018-06" db="EMBL/GenBank/DDBJ databases">
        <authorList>
            <consortium name="Pathogen Informatics"/>
            <person name="Doyle S."/>
        </authorList>
    </citation>
    <scope>NUCLEOTIDE SEQUENCE [LARGE SCALE GENOMIC DNA]</scope>
    <source>
        <strain evidence="10 11">NCTC13296</strain>
    </source>
</reference>
<evidence type="ECO:0000313" key="10">
    <source>
        <dbReference type="EMBL" id="SUE13988.1"/>
    </source>
</evidence>
<evidence type="ECO:0000256" key="5">
    <source>
        <dbReference type="ARBA" id="ARBA00022630"/>
    </source>
</evidence>
<dbReference type="SUPFAM" id="SSF51905">
    <property type="entry name" value="FAD/NAD(P)-binding domain"/>
    <property type="match status" value="1"/>
</dbReference>
<keyword evidence="6 8" id="KW-0274">FAD</keyword>
<name>A0A379LXC6_9NOCA</name>
<dbReference type="GO" id="GO:0006099">
    <property type="term" value="P:tricarboxylic acid cycle"/>
    <property type="evidence" value="ECO:0007669"/>
    <property type="project" value="UniProtKB-UniRule"/>
</dbReference>
<feature type="compositionally biased region" description="Low complexity" evidence="9">
    <location>
        <begin position="477"/>
        <end position="492"/>
    </location>
</feature>
<dbReference type="Gene3D" id="3.50.50.60">
    <property type="entry name" value="FAD/NAD(P)-binding domain"/>
    <property type="match status" value="1"/>
</dbReference>
<feature type="region of interest" description="Disordered" evidence="9">
    <location>
        <begin position="474"/>
        <end position="501"/>
    </location>
</feature>
<evidence type="ECO:0000256" key="2">
    <source>
        <dbReference type="ARBA" id="ARBA00001974"/>
    </source>
</evidence>
<dbReference type="PANTHER" id="PTHR43104:SF2">
    <property type="entry name" value="L-2-HYDROXYGLUTARATE DEHYDROGENASE, MITOCHONDRIAL"/>
    <property type="match status" value="1"/>
</dbReference>
<dbReference type="UniPathway" id="UPA00223">
    <property type="reaction ID" value="UER01008"/>
</dbReference>
<proteinExistence type="inferred from homology"/>
<protein>
    <recommendedName>
        <fullName evidence="8">Probable malate:quinone oxidoreductase</fullName>
        <ecNumber evidence="8">1.1.5.4</ecNumber>
    </recommendedName>
    <alternativeName>
        <fullName evidence="8">MQO</fullName>
    </alternativeName>
    <alternativeName>
        <fullName evidence="8">Malate dehydrogenase [quinone]</fullName>
    </alternativeName>
</protein>
<keyword evidence="11" id="KW-1185">Reference proteome</keyword>
<dbReference type="Pfam" id="PF06039">
    <property type="entry name" value="Mqo"/>
    <property type="match status" value="1"/>
</dbReference>
<dbReference type="InterPro" id="IPR006231">
    <property type="entry name" value="MQO"/>
</dbReference>
<evidence type="ECO:0000256" key="6">
    <source>
        <dbReference type="ARBA" id="ARBA00022827"/>
    </source>
</evidence>
<comment type="cofactor">
    <cofactor evidence="2 8">
        <name>FAD</name>
        <dbReference type="ChEBI" id="CHEBI:57692"/>
    </cofactor>
</comment>
<evidence type="ECO:0000256" key="8">
    <source>
        <dbReference type="HAMAP-Rule" id="MF_00212"/>
    </source>
</evidence>
<evidence type="ECO:0000256" key="9">
    <source>
        <dbReference type="SAM" id="MobiDB-lite"/>
    </source>
</evidence>